<keyword evidence="1" id="KW-0732">Signal</keyword>
<dbReference type="EMBL" id="BGPR01178830">
    <property type="protein sequence ID" value="GBM55894.1"/>
    <property type="molecule type" value="Genomic_DNA"/>
</dbReference>
<sequence length="91" mass="10331">MRSRRISKRVLAALVSIVMGWVELHHSNHGTYLLEELASGRCCLLGLRLQYPSCCSSRFSGRFGRQSKVRVVRLKVTTNASVIARMYTTPY</sequence>
<dbReference type="EMBL" id="BGPR01178798">
    <property type="protein sequence ID" value="GBM55785.1"/>
    <property type="molecule type" value="Genomic_DNA"/>
</dbReference>
<evidence type="ECO:0000313" key="3">
    <source>
        <dbReference type="EMBL" id="GBM55787.1"/>
    </source>
</evidence>
<dbReference type="EMBL" id="BGPR01178801">
    <property type="protein sequence ID" value="GBM55796.1"/>
    <property type="molecule type" value="Genomic_DNA"/>
</dbReference>
<evidence type="ECO:0000313" key="2">
    <source>
        <dbReference type="EMBL" id="GBM55785.1"/>
    </source>
</evidence>
<dbReference type="Proteomes" id="UP000499080">
    <property type="component" value="Unassembled WGS sequence"/>
</dbReference>
<comment type="caution">
    <text evidence="5">The sequence shown here is derived from an EMBL/GenBank/DDBJ whole genome shotgun (WGS) entry which is preliminary data.</text>
</comment>
<feature type="signal peptide" evidence="1">
    <location>
        <begin position="1"/>
        <end position="20"/>
    </location>
</feature>
<evidence type="ECO:0000313" key="5">
    <source>
        <dbReference type="EMBL" id="GBM55894.1"/>
    </source>
</evidence>
<evidence type="ECO:0000313" key="4">
    <source>
        <dbReference type="EMBL" id="GBM55796.1"/>
    </source>
</evidence>
<proteinExistence type="predicted"/>
<dbReference type="EMBL" id="BGPR01178799">
    <property type="protein sequence ID" value="GBM55787.1"/>
    <property type="molecule type" value="Genomic_DNA"/>
</dbReference>
<keyword evidence="6" id="KW-1185">Reference proteome</keyword>
<evidence type="ECO:0008006" key="7">
    <source>
        <dbReference type="Google" id="ProtNLM"/>
    </source>
</evidence>
<accession>A0A4Y2GUX5</accession>
<evidence type="ECO:0000313" key="6">
    <source>
        <dbReference type="Proteomes" id="UP000499080"/>
    </source>
</evidence>
<reference evidence="5 6" key="1">
    <citation type="journal article" date="2019" name="Sci. Rep.">
        <title>Orb-weaving spider Araneus ventricosus genome elucidates the spidroin gene catalogue.</title>
        <authorList>
            <person name="Kono N."/>
            <person name="Nakamura H."/>
            <person name="Ohtoshi R."/>
            <person name="Moran D.A.P."/>
            <person name="Shinohara A."/>
            <person name="Yoshida Y."/>
            <person name="Fujiwara M."/>
            <person name="Mori M."/>
            <person name="Tomita M."/>
            <person name="Arakawa K."/>
        </authorList>
    </citation>
    <scope>NUCLEOTIDE SEQUENCE [LARGE SCALE GENOMIC DNA]</scope>
</reference>
<gene>
    <name evidence="5" type="ORF">AVEN_184936_1</name>
    <name evidence="2" type="ORF">AVEN_64681_1</name>
    <name evidence="3" type="ORF">AVEN_65108_1</name>
    <name evidence="4" type="ORF">AVEN_66970_1</name>
</gene>
<protein>
    <recommendedName>
        <fullName evidence="7">Secreted protein</fullName>
    </recommendedName>
</protein>
<feature type="chain" id="PRO_5036129110" description="Secreted protein" evidence="1">
    <location>
        <begin position="21"/>
        <end position="91"/>
    </location>
</feature>
<evidence type="ECO:0000256" key="1">
    <source>
        <dbReference type="SAM" id="SignalP"/>
    </source>
</evidence>
<organism evidence="5 6">
    <name type="scientific">Araneus ventricosus</name>
    <name type="common">Orbweaver spider</name>
    <name type="synonym">Epeira ventricosa</name>
    <dbReference type="NCBI Taxonomy" id="182803"/>
    <lineage>
        <taxon>Eukaryota</taxon>
        <taxon>Metazoa</taxon>
        <taxon>Ecdysozoa</taxon>
        <taxon>Arthropoda</taxon>
        <taxon>Chelicerata</taxon>
        <taxon>Arachnida</taxon>
        <taxon>Araneae</taxon>
        <taxon>Araneomorphae</taxon>
        <taxon>Entelegynae</taxon>
        <taxon>Araneoidea</taxon>
        <taxon>Araneidae</taxon>
        <taxon>Araneus</taxon>
    </lineage>
</organism>
<name>A0A4Y2GUX5_ARAVE</name>
<dbReference type="AlphaFoldDB" id="A0A4Y2GUX5"/>